<evidence type="ECO:0000313" key="3">
    <source>
        <dbReference type="Proteomes" id="UP000615580"/>
    </source>
</evidence>
<accession>A0ABS0LEJ6</accession>
<dbReference type="CDD" id="cd00093">
    <property type="entry name" value="HTH_XRE"/>
    <property type="match status" value="1"/>
</dbReference>
<gene>
    <name evidence="2" type="ORF">I4J41_10715</name>
</gene>
<keyword evidence="3" id="KW-1185">Reference proteome</keyword>
<sequence>MNKTQFQERAGISPATLSKLGRGGNVTTDVLARICEALDCDIADICEVVPTDTKGETD</sequence>
<organism evidence="2 3">
    <name type="scientific">Corynebacterium belfantii</name>
    <dbReference type="NCBI Taxonomy" id="2014537"/>
    <lineage>
        <taxon>Bacteria</taxon>
        <taxon>Bacillati</taxon>
        <taxon>Actinomycetota</taxon>
        <taxon>Actinomycetes</taxon>
        <taxon>Mycobacteriales</taxon>
        <taxon>Corynebacteriaceae</taxon>
        <taxon>Corynebacterium</taxon>
    </lineage>
</organism>
<reference evidence="2 3" key="1">
    <citation type="journal article" date="2020" name="J. Clin. Microbiol.">
        <title>Assessing the Genetic Diversity of Austrian Corynebacterium diphtheriae Clinical Isolates, 2011-2019.</title>
        <authorList>
            <person name="Schaeffer J."/>
            <person name="Huhulescu S."/>
            <person name="Stoeger A."/>
            <person name="Allerberger F."/>
            <person name="Ruppitsch W."/>
        </authorList>
    </citation>
    <scope>NUCLEOTIDE SEQUENCE [LARGE SCALE GENOMIC DNA]</scope>
    <source>
        <strain evidence="2 3">04-17</strain>
    </source>
</reference>
<evidence type="ECO:0000259" key="1">
    <source>
        <dbReference type="PROSITE" id="PS50943"/>
    </source>
</evidence>
<dbReference type="Pfam" id="PF13443">
    <property type="entry name" value="HTH_26"/>
    <property type="match status" value="1"/>
</dbReference>
<comment type="caution">
    <text evidence="2">The sequence shown here is derived from an EMBL/GenBank/DDBJ whole genome shotgun (WGS) entry which is preliminary data.</text>
</comment>
<dbReference type="PROSITE" id="PS50943">
    <property type="entry name" value="HTH_CROC1"/>
    <property type="match status" value="1"/>
</dbReference>
<evidence type="ECO:0000313" key="2">
    <source>
        <dbReference type="EMBL" id="MBG9355027.1"/>
    </source>
</evidence>
<dbReference type="Proteomes" id="UP000615580">
    <property type="component" value="Unassembled WGS sequence"/>
</dbReference>
<name>A0ABS0LEJ6_9CORY</name>
<dbReference type="EMBL" id="JADQUG010000055">
    <property type="protein sequence ID" value="MBG9355027.1"/>
    <property type="molecule type" value="Genomic_DNA"/>
</dbReference>
<dbReference type="RefSeq" id="WP_088266559.1">
    <property type="nucleotide sequence ID" value="NZ_CP157825.1"/>
</dbReference>
<protein>
    <submittedName>
        <fullName evidence="2">Helix-turn-helix transcriptional regulator</fullName>
    </submittedName>
</protein>
<feature type="domain" description="HTH cro/C1-type" evidence="1">
    <location>
        <begin position="1"/>
        <end position="45"/>
    </location>
</feature>
<dbReference type="SUPFAM" id="SSF47413">
    <property type="entry name" value="lambda repressor-like DNA-binding domains"/>
    <property type="match status" value="1"/>
</dbReference>
<dbReference type="InterPro" id="IPR001387">
    <property type="entry name" value="Cro/C1-type_HTH"/>
</dbReference>
<dbReference type="InterPro" id="IPR010982">
    <property type="entry name" value="Lambda_DNA-bd_dom_sf"/>
</dbReference>
<dbReference type="Gene3D" id="1.10.260.40">
    <property type="entry name" value="lambda repressor-like DNA-binding domains"/>
    <property type="match status" value="1"/>
</dbReference>
<proteinExistence type="predicted"/>